<evidence type="ECO:0008006" key="4">
    <source>
        <dbReference type="Google" id="ProtNLM"/>
    </source>
</evidence>
<evidence type="ECO:0000256" key="1">
    <source>
        <dbReference type="SAM" id="MobiDB-lite"/>
    </source>
</evidence>
<feature type="region of interest" description="Disordered" evidence="1">
    <location>
        <begin position="1"/>
        <end position="138"/>
    </location>
</feature>
<dbReference type="Proteomes" id="UP001388673">
    <property type="component" value="Unassembled WGS sequence"/>
</dbReference>
<feature type="compositionally biased region" description="Acidic residues" evidence="1">
    <location>
        <begin position="15"/>
        <end position="70"/>
    </location>
</feature>
<name>A0AAW0Z1Q5_9TREE</name>
<feature type="compositionally biased region" description="Basic residues" evidence="1">
    <location>
        <begin position="104"/>
        <end position="123"/>
    </location>
</feature>
<gene>
    <name evidence="2" type="ORF">IAR55_002523</name>
</gene>
<dbReference type="GO" id="GO:0030686">
    <property type="term" value="C:90S preribosome"/>
    <property type="evidence" value="ECO:0007669"/>
    <property type="project" value="TreeGrafter"/>
</dbReference>
<comment type="caution">
    <text evidence="2">The sequence shown here is derived from an EMBL/GenBank/DDBJ whole genome shotgun (WGS) entry which is preliminary data.</text>
</comment>
<dbReference type="KEGG" id="kne:92179781"/>
<evidence type="ECO:0000313" key="3">
    <source>
        <dbReference type="Proteomes" id="UP001388673"/>
    </source>
</evidence>
<feature type="compositionally biased region" description="Basic and acidic residues" evidence="1">
    <location>
        <begin position="71"/>
        <end position="90"/>
    </location>
</feature>
<evidence type="ECO:0000313" key="2">
    <source>
        <dbReference type="EMBL" id="KAK8861700.1"/>
    </source>
</evidence>
<organism evidence="2 3">
    <name type="scientific">Kwoniella newhampshirensis</name>
    <dbReference type="NCBI Taxonomy" id="1651941"/>
    <lineage>
        <taxon>Eukaryota</taxon>
        <taxon>Fungi</taxon>
        <taxon>Dikarya</taxon>
        <taxon>Basidiomycota</taxon>
        <taxon>Agaricomycotina</taxon>
        <taxon>Tremellomycetes</taxon>
        <taxon>Tremellales</taxon>
        <taxon>Cryptococcaceae</taxon>
        <taxon>Kwoniella</taxon>
    </lineage>
</organism>
<dbReference type="Pfam" id="PF14617">
    <property type="entry name" value="CMS1"/>
    <property type="match status" value="1"/>
</dbReference>
<feature type="compositionally biased region" description="Polar residues" evidence="1">
    <location>
        <begin position="1"/>
        <end position="12"/>
    </location>
</feature>
<dbReference type="PANTHER" id="PTHR24030">
    <property type="entry name" value="PROTEIN CMSS1"/>
    <property type="match status" value="1"/>
</dbReference>
<dbReference type="RefSeq" id="XP_066804325.1">
    <property type="nucleotide sequence ID" value="XM_066945636.1"/>
</dbReference>
<protein>
    <recommendedName>
        <fullName evidence="4">Protein CMS1</fullName>
    </recommendedName>
</protein>
<dbReference type="GeneID" id="92179781"/>
<dbReference type="PANTHER" id="PTHR24030:SF0">
    <property type="entry name" value="PROTEIN CMSS1"/>
    <property type="match status" value="1"/>
</dbReference>
<dbReference type="EMBL" id="JBCAWK010000004">
    <property type="protein sequence ID" value="KAK8861700.1"/>
    <property type="molecule type" value="Genomic_DNA"/>
</dbReference>
<reference evidence="2 3" key="1">
    <citation type="journal article" date="2024" name="bioRxiv">
        <title>Comparative genomics of Cryptococcus and Kwoniella reveals pathogenesis evolution and contrasting karyotype dynamics via intercentromeric recombination or chromosome fusion.</title>
        <authorList>
            <person name="Coelho M.A."/>
            <person name="David-Palma M."/>
            <person name="Shea T."/>
            <person name="Bowers K."/>
            <person name="McGinley-Smith S."/>
            <person name="Mohammad A.W."/>
            <person name="Gnirke A."/>
            <person name="Yurkov A.M."/>
            <person name="Nowrousian M."/>
            <person name="Sun S."/>
            <person name="Cuomo C.A."/>
            <person name="Heitman J."/>
        </authorList>
    </citation>
    <scope>NUCLEOTIDE SEQUENCE [LARGE SCALE GENOMIC DNA]</scope>
    <source>
        <strain evidence="2 3">CBS 13917</strain>
    </source>
</reference>
<dbReference type="InterPro" id="IPR032704">
    <property type="entry name" value="Cms1"/>
</dbReference>
<dbReference type="AlphaFoldDB" id="A0AAW0Z1Q5"/>
<dbReference type="GO" id="GO:0005634">
    <property type="term" value="C:nucleus"/>
    <property type="evidence" value="ECO:0007669"/>
    <property type="project" value="TreeGrafter"/>
</dbReference>
<sequence>MVQTTEHMTSKTGGDDLDDGLELDPDLLADSDVEAEGSGSEAEDEETEIVPDDEDQFESAENGDDDEEEEAKVKTAKSEVAKGKKRKVDDVELADDDDEEAKKAEKKRRKKEKEKERKAKKRQNGAETGPNDAPTHFTIPELSATLLKSIRESFPSASAVELDDKMIPESSLLPPAEYAAPKVEEGSFEPLQKRIETIVKRLKSKKPANGSPQVIVLALSGLRCADVVRGVRDVKGNGEVAKLFAKHFKLADQIKYLEKTKVSIAVGTPARVGKLLAEGAIKITSNTVVLLDVSHKDSKTRTILTLPEVRDELWKSVLGGKAREVLFEGGARIGAF</sequence>
<accession>A0AAW0Z1Q5</accession>
<proteinExistence type="predicted"/>
<keyword evidence="3" id="KW-1185">Reference proteome</keyword>